<protein>
    <submittedName>
        <fullName evidence="1">Potassium voltage-gated channel, Shal-related subfamily, member 3</fullName>
    </submittedName>
</protein>
<feature type="non-terminal residue" evidence="1">
    <location>
        <position position="135"/>
    </location>
</feature>
<reference evidence="1" key="1">
    <citation type="submission" date="2016-05" db="EMBL/GenBank/DDBJ databases">
        <authorList>
            <person name="Lavstsen T."/>
            <person name="Jespersen J.S."/>
        </authorList>
    </citation>
    <scope>NUCLEOTIDE SEQUENCE</scope>
    <source>
        <tissue evidence="1">Brain</tissue>
    </source>
</reference>
<proteinExistence type="predicted"/>
<feature type="non-terminal residue" evidence="1">
    <location>
        <position position="1"/>
    </location>
</feature>
<organism evidence="1">
    <name type="scientific">Nothobranchius pienaari</name>
    <dbReference type="NCBI Taxonomy" id="704102"/>
    <lineage>
        <taxon>Eukaryota</taxon>
        <taxon>Metazoa</taxon>
        <taxon>Chordata</taxon>
        <taxon>Craniata</taxon>
        <taxon>Vertebrata</taxon>
        <taxon>Euteleostomi</taxon>
        <taxon>Actinopterygii</taxon>
        <taxon>Neopterygii</taxon>
        <taxon>Teleostei</taxon>
        <taxon>Neoteleostei</taxon>
        <taxon>Acanthomorphata</taxon>
        <taxon>Ovalentaria</taxon>
        <taxon>Atherinomorphae</taxon>
        <taxon>Cyprinodontiformes</taxon>
        <taxon>Nothobranchiidae</taxon>
        <taxon>Nothobranchius</taxon>
    </lineage>
</organism>
<gene>
    <name evidence="1" type="primary">KCND3</name>
</gene>
<evidence type="ECO:0000313" key="1">
    <source>
        <dbReference type="EMBL" id="SBR37794.1"/>
    </source>
</evidence>
<accession>A0A1A8L1N4</accession>
<name>A0A1A8L1N4_9TELE</name>
<dbReference type="EMBL" id="HAEF01000412">
    <property type="protein sequence ID" value="SBR37794.1"/>
    <property type="molecule type" value="Transcribed_RNA"/>
</dbReference>
<reference evidence="1" key="2">
    <citation type="submission" date="2016-06" db="EMBL/GenBank/DDBJ databases">
        <title>The genome of a short-lived fish provides insights into sex chromosome evolution and the genetic control of aging.</title>
        <authorList>
            <person name="Reichwald K."/>
            <person name="Felder M."/>
            <person name="Petzold A."/>
            <person name="Koch P."/>
            <person name="Groth M."/>
            <person name="Platzer M."/>
        </authorList>
    </citation>
    <scope>NUCLEOTIDE SEQUENCE</scope>
    <source>
        <tissue evidence="1">Brain</tissue>
    </source>
</reference>
<sequence length="135" mass="15339">LYMLPEVVSHFLHLLTQKLNAMDAEQILCDFCERNVGLLFKSPRPCDSQKETENILKHFDILETPLGSCSQLTHGSVPLSPAPKCKQTKSIQPLVPRLAHSCHLIPKNGIRACNTFVVLWALFVFQRPSSQRFHF</sequence>
<dbReference type="AlphaFoldDB" id="A0A1A8L1N4"/>